<proteinExistence type="predicted"/>
<organism evidence="2 3">
    <name type="scientific">Candida metapsilosis</name>
    <dbReference type="NCBI Taxonomy" id="273372"/>
    <lineage>
        <taxon>Eukaryota</taxon>
        <taxon>Fungi</taxon>
        <taxon>Dikarya</taxon>
        <taxon>Ascomycota</taxon>
        <taxon>Saccharomycotina</taxon>
        <taxon>Pichiomycetes</taxon>
        <taxon>Debaryomycetaceae</taxon>
        <taxon>Candida/Lodderomyces clade</taxon>
        <taxon>Candida</taxon>
    </lineage>
</organism>
<gene>
    <name evidence="2" type="ORF">I9W82_004683</name>
</gene>
<reference evidence="2 3" key="1">
    <citation type="submission" date="2020-12" db="EMBL/GenBank/DDBJ databases">
        <title>Effect of drift, selection, and recombination on the evolution of hybrid genomes in Candida yeast pathogens.</title>
        <authorList>
            <person name="Mixao V."/>
            <person name="Ksiezopolska E."/>
            <person name="Saus E."/>
            <person name="Boekhout T."/>
            <person name="Gacser A."/>
            <person name="Gabaldon T."/>
        </authorList>
    </citation>
    <scope>NUCLEOTIDE SEQUENCE [LARGE SCALE GENOMIC DNA]</scope>
    <source>
        <strain evidence="2 3">BP57</strain>
    </source>
</reference>
<dbReference type="EMBL" id="JAEOAQ010000007">
    <property type="protein sequence ID" value="KAG5417050.1"/>
    <property type="molecule type" value="Genomic_DNA"/>
</dbReference>
<sequence length="577" mass="66632">MTTTEFLWTTDELQPHEIQSVFQDTTLSFIIISKHIDQTLNNYVKYMEPWLQYPWNYKQPKYQALTFNVVEYVYGELNYHEHVLDMELFIAILLDFTKYEDCYIHVFDSVTLEPVLATCHDELSAELQDVTTSRNRVWLHDGGCIILNRLNDNGGYLPLQEAIKQIFVGDYKSDENLTSALRQKCKLTTGLSHVHDVTLTLPVPIAKLATTDPMIVAKSLEALENEEEVKPLVFNEGMDVTVPINSVHLGVLLGIASSLGKPQDLSGIVLSGLSKYYQDKQEPEVPESINPTSRLLLQDELINRGIIPDRVAEDTELVEMIADINGPQMEDEEQYAKNLQQVFEEGIDDFEDMIEEEVEADEEGDNDTGDDLTDDELNVFRWRYYDISSEWIPRDQVAQKYQEFKSSILQKASIYKEDFKNTEFEDFPEFMESEIILEMSGGNKYNDDSDYQSDTADTYQGDMAYEEHLEFKNKLRQGGDANFSEQEPEDEDDDDWESVDEEDDGDDELRSDESDDDIASKYEQRPVLETLDEEPSFEYEELDPKLTKKEIERLTSTMKELKTSEDTSLESKMKKMK</sequence>
<evidence type="ECO:0000256" key="1">
    <source>
        <dbReference type="SAM" id="MobiDB-lite"/>
    </source>
</evidence>
<dbReference type="AlphaFoldDB" id="A0A8H8D9N7"/>
<accession>A0A8H8D9N7</accession>
<dbReference type="RefSeq" id="XP_067546166.1">
    <property type="nucleotide sequence ID" value="XM_067693779.1"/>
</dbReference>
<comment type="caution">
    <text evidence="2">The sequence shown here is derived from an EMBL/GenBank/DDBJ whole genome shotgun (WGS) entry which is preliminary data.</text>
</comment>
<dbReference type="Proteomes" id="UP000669133">
    <property type="component" value="Unassembled WGS sequence"/>
</dbReference>
<dbReference type="OrthoDB" id="27237at2759"/>
<feature type="compositionally biased region" description="Acidic residues" evidence="1">
    <location>
        <begin position="530"/>
        <end position="541"/>
    </location>
</feature>
<evidence type="ECO:0000313" key="3">
    <source>
        <dbReference type="Proteomes" id="UP000669133"/>
    </source>
</evidence>
<keyword evidence="3" id="KW-1185">Reference proteome</keyword>
<feature type="region of interest" description="Disordered" evidence="1">
    <location>
        <begin position="477"/>
        <end position="544"/>
    </location>
</feature>
<feature type="compositionally biased region" description="Acidic residues" evidence="1">
    <location>
        <begin position="486"/>
        <end position="517"/>
    </location>
</feature>
<evidence type="ECO:0000313" key="2">
    <source>
        <dbReference type="EMBL" id="KAG5417050.1"/>
    </source>
</evidence>
<protein>
    <submittedName>
        <fullName evidence="2">Uncharacterized protein</fullName>
    </submittedName>
</protein>
<name>A0A8H8D9N7_9ASCO</name>
<feature type="region of interest" description="Disordered" evidence="1">
    <location>
        <begin position="557"/>
        <end position="577"/>
    </location>
</feature>
<dbReference type="GeneID" id="93653312"/>